<reference evidence="3" key="2">
    <citation type="submission" date="2015-01" db="EMBL/GenBank/DDBJ databases">
        <title>Evolutionary Origins and Diversification of the Mycorrhizal Mutualists.</title>
        <authorList>
            <consortium name="DOE Joint Genome Institute"/>
            <consortium name="Mycorrhizal Genomics Consortium"/>
            <person name="Kohler A."/>
            <person name="Kuo A."/>
            <person name="Nagy L.G."/>
            <person name="Floudas D."/>
            <person name="Copeland A."/>
            <person name="Barry K.W."/>
            <person name="Cichocki N."/>
            <person name="Veneault-Fourrey C."/>
            <person name="LaButti K."/>
            <person name="Lindquist E.A."/>
            <person name="Lipzen A."/>
            <person name="Lundell T."/>
            <person name="Morin E."/>
            <person name="Murat C."/>
            <person name="Riley R."/>
            <person name="Ohm R."/>
            <person name="Sun H."/>
            <person name="Tunlid A."/>
            <person name="Henrissat B."/>
            <person name="Grigoriev I.V."/>
            <person name="Hibbett D.S."/>
            <person name="Martin F."/>
        </authorList>
    </citation>
    <scope>NUCLEOTIDE SEQUENCE [LARGE SCALE GENOMIC DNA]</scope>
    <source>
        <strain evidence="3">Foug A</strain>
    </source>
</reference>
<dbReference type="EMBL" id="KN822043">
    <property type="protein sequence ID" value="KIM62398.1"/>
    <property type="molecule type" value="Genomic_DNA"/>
</dbReference>
<name>A0A0C2ZLD5_9AGAM</name>
<reference evidence="2 3" key="1">
    <citation type="submission" date="2014-04" db="EMBL/GenBank/DDBJ databases">
        <authorList>
            <consortium name="DOE Joint Genome Institute"/>
            <person name="Kuo A."/>
            <person name="Kohler A."/>
            <person name="Nagy L.G."/>
            <person name="Floudas D."/>
            <person name="Copeland A."/>
            <person name="Barry K.W."/>
            <person name="Cichocki N."/>
            <person name="Veneault-Fourrey C."/>
            <person name="LaButti K."/>
            <person name="Lindquist E.A."/>
            <person name="Lipzen A."/>
            <person name="Lundell T."/>
            <person name="Morin E."/>
            <person name="Murat C."/>
            <person name="Sun H."/>
            <person name="Tunlid A."/>
            <person name="Henrissat B."/>
            <person name="Grigoriev I.V."/>
            <person name="Hibbett D.S."/>
            <person name="Martin F."/>
            <person name="Nordberg H.P."/>
            <person name="Cantor M.N."/>
            <person name="Hua S.X."/>
        </authorList>
    </citation>
    <scope>NUCLEOTIDE SEQUENCE [LARGE SCALE GENOMIC DNA]</scope>
    <source>
        <strain evidence="2 3">Foug A</strain>
    </source>
</reference>
<sequence length="60" mass="6795">MHRWCTKSTQPSSGTNTKAHDHGDDCGHSHPYSIFHTHAHYTEEILKELQGAGDRDNTHL</sequence>
<evidence type="ECO:0000313" key="2">
    <source>
        <dbReference type="EMBL" id="KIM62398.1"/>
    </source>
</evidence>
<dbReference type="AlphaFoldDB" id="A0A0C2ZLD5"/>
<feature type="region of interest" description="Disordered" evidence="1">
    <location>
        <begin position="1"/>
        <end position="29"/>
    </location>
</feature>
<feature type="compositionally biased region" description="Basic and acidic residues" evidence="1">
    <location>
        <begin position="18"/>
        <end position="28"/>
    </location>
</feature>
<evidence type="ECO:0000313" key="3">
    <source>
        <dbReference type="Proteomes" id="UP000053989"/>
    </source>
</evidence>
<dbReference type="HOGENOM" id="CLU_2943145_0_0_1"/>
<evidence type="ECO:0000256" key="1">
    <source>
        <dbReference type="SAM" id="MobiDB-lite"/>
    </source>
</evidence>
<organism evidence="2 3">
    <name type="scientific">Scleroderma citrinum Foug A</name>
    <dbReference type="NCBI Taxonomy" id="1036808"/>
    <lineage>
        <taxon>Eukaryota</taxon>
        <taxon>Fungi</taxon>
        <taxon>Dikarya</taxon>
        <taxon>Basidiomycota</taxon>
        <taxon>Agaricomycotina</taxon>
        <taxon>Agaricomycetes</taxon>
        <taxon>Agaricomycetidae</taxon>
        <taxon>Boletales</taxon>
        <taxon>Sclerodermatineae</taxon>
        <taxon>Sclerodermataceae</taxon>
        <taxon>Scleroderma</taxon>
    </lineage>
</organism>
<proteinExistence type="predicted"/>
<dbReference type="InParanoid" id="A0A0C2ZLD5"/>
<feature type="compositionally biased region" description="Polar residues" evidence="1">
    <location>
        <begin position="1"/>
        <end position="17"/>
    </location>
</feature>
<protein>
    <submittedName>
        <fullName evidence="2">Uncharacterized protein</fullName>
    </submittedName>
</protein>
<accession>A0A0C2ZLD5</accession>
<keyword evidence="3" id="KW-1185">Reference proteome</keyword>
<gene>
    <name evidence="2" type="ORF">SCLCIDRAFT_25125</name>
</gene>
<dbReference type="Proteomes" id="UP000053989">
    <property type="component" value="Unassembled WGS sequence"/>
</dbReference>